<accession>A0ABU9IXJ3</accession>
<reference evidence="2 3" key="1">
    <citation type="submission" date="2024-04" db="EMBL/GenBank/DDBJ databases">
        <title>Draft genome sequence of Pseudoxanthomonas putridarboris WD12.</title>
        <authorList>
            <person name="Oh J."/>
        </authorList>
    </citation>
    <scope>NUCLEOTIDE SEQUENCE [LARGE SCALE GENOMIC DNA]</scope>
    <source>
        <strain evidence="2 3">WD12</strain>
    </source>
</reference>
<dbReference type="InterPro" id="IPR017946">
    <property type="entry name" value="PLC-like_Pdiesterase_TIM-brl"/>
</dbReference>
<dbReference type="InterPro" id="IPR032075">
    <property type="entry name" value="PI-PLC-C1"/>
</dbReference>
<dbReference type="GO" id="GO:0004435">
    <property type="term" value="F:phosphatidylinositol-4,5-bisphosphate phospholipase C activity"/>
    <property type="evidence" value="ECO:0007669"/>
    <property type="project" value="UniProtKB-EC"/>
</dbReference>
<gene>
    <name evidence="2" type="ORF">AAD027_04960</name>
</gene>
<proteinExistence type="predicted"/>
<sequence>MSIARKFRAMAGRHAASALLLGCMAVPAAAACDLQAVVADEAGAGCGQPWMDANLRVNDLQLLGTHNSYKLPPPPDLLEMHRARDPQGAEGIDYGHRPLDEQLDRGVRALEIDVYYDPDGGRYRHDDLPPEQRKAMAGPGFKVMHLSDIDYRSSCQPFVQCLRIIRDWSERHPRHVPIVIQLNTKDEPAAPGQVQPLAFDADAFDALDAEIRGVFGDDRLILPDKVQGSRPTLREAVLAGNWPLLGEARGRVLFALDEGEAKIARYRGGRSVLEGRVLFVNTDEASTAAAWLTLNEPLAQRDRIASAVERGYFVRTRADADTREARTGDSARRDAAFAGGAQVVSTDYVDPDARFPDYRVGFPPGVVARCNPVRAAARCGGLPIEE</sequence>
<evidence type="ECO:0000256" key="1">
    <source>
        <dbReference type="SAM" id="SignalP"/>
    </source>
</evidence>
<name>A0ABU9IXJ3_9GAMM</name>
<feature type="signal peptide" evidence="1">
    <location>
        <begin position="1"/>
        <end position="30"/>
    </location>
</feature>
<dbReference type="PROSITE" id="PS51257">
    <property type="entry name" value="PROKAR_LIPOPROTEIN"/>
    <property type="match status" value="1"/>
</dbReference>
<keyword evidence="2" id="KW-0378">Hydrolase</keyword>
<dbReference type="Pfam" id="PF16670">
    <property type="entry name" value="PI-PLC-C1"/>
    <property type="match status" value="1"/>
</dbReference>
<dbReference type="SUPFAM" id="SSF51695">
    <property type="entry name" value="PLC-like phosphodiesterases"/>
    <property type="match status" value="1"/>
</dbReference>
<organism evidence="2 3">
    <name type="scientific">Pseudoxanthomonas putridarboris</name>
    <dbReference type="NCBI Taxonomy" id="752605"/>
    <lineage>
        <taxon>Bacteria</taxon>
        <taxon>Pseudomonadati</taxon>
        <taxon>Pseudomonadota</taxon>
        <taxon>Gammaproteobacteria</taxon>
        <taxon>Lysobacterales</taxon>
        <taxon>Lysobacteraceae</taxon>
        <taxon>Pseudoxanthomonas</taxon>
    </lineage>
</organism>
<keyword evidence="1" id="KW-0732">Signal</keyword>
<dbReference type="EC" id="3.1.4.11" evidence="2"/>
<dbReference type="EMBL" id="JBBWWT010000002">
    <property type="protein sequence ID" value="MEL1263725.1"/>
    <property type="molecule type" value="Genomic_DNA"/>
</dbReference>
<evidence type="ECO:0000313" key="2">
    <source>
        <dbReference type="EMBL" id="MEL1263725.1"/>
    </source>
</evidence>
<dbReference type="RefSeq" id="WP_341724914.1">
    <property type="nucleotide sequence ID" value="NZ_JBBWWT010000002.1"/>
</dbReference>
<keyword evidence="3" id="KW-1185">Reference proteome</keyword>
<evidence type="ECO:0000313" key="3">
    <source>
        <dbReference type="Proteomes" id="UP001459204"/>
    </source>
</evidence>
<dbReference type="Proteomes" id="UP001459204">
    <property type="component" value="Unassembled WGS sequence"/>
</dbReference>
<protein>
    <submittedName>
        <fullName evidence="2">Ca2+-dependent phosphoinositide-specific phospholipase C</fullName>
        <ecNumber evidence="2">3.1.4.11</ecNumber>
    </submittedName>
</protein>
<comment type="caution">
    <text evidence="2">The sequence shown here is derived from an EMBL/GenBank/DDBJ whole genome shotgun (WGS) entry which is preliminary data.</text>
</comment>
<dbReference type="Gene3D" id="3.20.20.190">
    <property type="entry name" value="Phosphatidylinositol (PI) phosphodiesterase"/>
    <property type="match status" value="1"/>
</dbReference>
<dbReference type="CDD" id="cd08589">
    <property type="entry name" value="PI-PLCc_SaPLC1_like"/>
    <property type="match status" value="1"/>
</dbReference>
<feature type="chain" id="PRO_5046906903" evidence="1">
    <location>
        <begin position="31"/>
        <end position="386"/>
    </location>
</feature>